<evidence type="ECO:0000313" key="2">
    <source>
        <dbReference type="EMBL" id="CAF0882753.1"/>
    </source>
</evidence>
<name>A0A813YE09_9BILA</name>
<protein>
    <submittedName>
        <fullName evidence="2">Uncharacterized protein</fullName>
    </submittedName>
</protein>
<sequence>MGKEALNSKNSKISKIESSIHKHHSTKTILDKPKALQTPLSLLNTTQSENNPIMDKLDALLTFCKELSAGQAEINKKLFDLDQSLKILTGRPPIDLKEDSINTLEASNFSKELIEQAKTRLSLDLDVDLVYNGKSLLRHLFNYTNINTYGTTLLSEIFKLRELNSGTVEPTKSTTPGLDQKRVDLIKVCYLKKLKTIEAFEHYWPSIIKSLRQKCIDIKTNIKKKGHLWYKLQEELIADGLVSTENNEEILEDIDENKSYDDDYEIKTEMEQMDELGLV</sequence>
<dbReference type="Proteomes" id="UP000663879">
    <property type="component" value="Unassembled WGS sequence"/>
</dbReference>
<dbReference type="OrthoDB" id="10378855at2759"/>
<evidence type="ECO:0000313" key="3">
    <source>
        <dbReference type="Proteomes" id="UP000663879"/>
    </source>
</evidence>
<proteinExistence type="predicted"/>
<dbReference type="EMBL" id="CAJNOC010001670">
    <property type="protein sequence ID" value="CAF0882753.1"/>
    <property type="molecule type" value="Genomic_DNA"/>
</dbReference>
<feature type="region of interest" description="Disordered" evidence="1">
    <location>
        <begin position="1"/>
        <end position="28"/>
    </location>
</feature>
<comment type="caution">
    <text evidence="2">The sequence shown here is derived from an EMBL/GenBank/DDBJ whole genome shotgun (WGS) entry which is preliminary data.</text>
</comment>
<gene>
    <name evidence="2" type="ORF">OXX778_LOCUS10500</name>
</gene>
<keyword evidence="3" id="KW-1185">Reference proteome</keyword>
<evidence type="ECO:0000256" key="1">
    <source>
        <dbReference type="SAM" id="MobiDB-lite"/>
    </source>
</evidence>
<organism evidence="2 3">
    <name type="scientific">Brachionus calyciflorus</name>
    <dbReference type="NCBI Taxonomy" id="104777"/>
    <lineage>
        <taxon>Eukaryota</taxon>
        <taxon>Metazoa</taxon>
        <taxon>Spiralia</taxon>
        <taxon>Gnathifera</taxon>
        <taxon>Rotifera</taxon>
        <taxon>Eurotatoria</taxon>
        <taxon>Monogononta</taxon>
        <taxon>Pseudotrocha</taxon>
        <taxon>Ploima</taxon>
        <taxon>Brachionidae</taxon>
        <taxon>Brachionus</taxon>
    </lineage>
</organism>
<reference evidence="2" key="1">
    <citation type="submission" date="2021-02" db="EMBL/GenBank/DDBJ databases">
        <authorList>
            <person name="Nowell W R."/>
        </authorList>
    </citation>
    <scope>NUCLEOTIDE SEQUENCE</scope>
    <source>
        <strain evidence="2">Ploen Becks lab</strain>
    </source>
</reference>
<accession>A0A813YE09</accession>
<dbReference type="AlphaFoldDB" id="A0A813YE09"/>